<keyword evidence="2" id="KW-1185">Reference proteome</keyword>
<accession>A0ABV1DWM9</accession>
<dbReference type="Proteomes" id="UP001489509">
    <property type="component" value="Unassembled WGS sequence"/>
</dbReference>
<organism evidence="1 2">
    <name type="scientific">Solibaculum intestinale</name>
    <dbReference type="NCBI Taxonomy" id="3133165"/>
    <lineage>
        <taxon>Bacteria</taxon>
        <taxon>Bacillati</taxon>
        <taxon>Bacillota</taxon>
        <taxon>Clostridia</taxon>
        <taxon>Eubacteriales</taxon>
        <taxon>Oscillospiraceae</taxon>
        <taxon>Solibaculum</taxon>
    </lineage>
</organism>
<dbReference type="InterPro" id="IPR021377">
    <property type="entry name" value="DUF3006"/>
</dbReference>
<evidence type="ECO:0000313" key="1">
    <source>
        <dbReference type="EMBL" id="MEQ2439431.1"/>
    </source>
</evidence>
<dbReference type="EMBL" id="JBBMFD010000001">
    <property type="protein sequence ID" value="MEQ2439431.1"/>
    <property type="molecule type" value="Genomic_DNA"/>
</dbReference>
<proteinExistence type="predicted"/>
<evidence type="ECO:0000313" key="2">
    <source>
        <dbReference type="Proteomes" id="UP001489509"/>
    </source>
</evidence>
<sequence>MIVDRLEEGFAVCEKEDGSFVNIPLEQIAGAVREGDLLVSFEQGGYRVDEAATKARREKMSKRQRSIFE</sequence>
<reference evidence="1 2" key="1">
    <citation type="submission" date="2024-03" db="EMBL/GenBank/DDBJ databases">
        <title>Human intestinal bacterial collection.</title>
        <authorList>
            <person name="Pauvert C."/>
            <person name="Hitch T.C.A."/>
            <person name="Clavel T."/>
        </authorList>
    </citation>
    <scope>NUCLEOTIDE SEQUENCE [LARGE SCALE GENOMIC DNA]</scope>
    <source>
        <strain evidence="1 2">CLA-JM-H44</strain>
    </source>
</reference>
<comment type="caution">
    <text evidence="1">The sequence shown here is derived from an EMBL/GenBank/DDBJ whole genome shotgun (WGS) entry which is preliminary data.</text>
</comment>
<gene>
    <name evidence="1" type="ORF">WMO26_01165</name>
</gene>
<dbReference type="RefSeq" id="WP_349217692.1">
    <property type="nucleotide sequence ID" value="NZ_JBBMFD010000001.1"/>
</dbReference>
<protein>
    <submittedName>
        <fullName evidence="1">DUF3006 domain-containing protein</fullName>
    </submittedName>
</protein>
<name>A0ABV1DWM9_9FIRM</name>
<dbReference type="Pfam" id="PF11213">
    <property type="entry name" value="DUF3006"/>
    <property type="match status" value="1"/>
</dbReference>